<evidence type="ECO:0000256" key="4">
    <source>
        <dbReference type="ARBA" id="ARBA00022833"/>
    </source>
</evidence>
<keyword evidence="1" id="KW-0645">Protease</keyword>
<evidence type="ECO:0000256" key="6">
    <source>
        <dbReference type="SAM" id="MobiDB-lite"/>
    </source>
</evidence>
<dbReference type="InterPro" id="IPR028090">
    <property type="entry name" value="JAB_dom_prok"/>
</dbReference>
<dbReference type="PANTHER" id="PTHR34858:SF1">
    <property type="entry name" value="CYSO-CYSTEINE PEPTIDASE"/>
    <property type="match status" value="1"/>
</dbReference>
<feature type="domain" description="JAB1/MPN/MOV34 metalloenzyme" evidence="7">
    <location>
        <begin position="4"/>
        <end position="141"/>
    </location>
</feature>
<keyword evidence="5" id="KW-0482">Metalloprotease</keyword>
<comment type="caution">
    <text evidence="8">The sequence shown here is derived from an EMBL/GenBank/DDBJ whole genome shotgun (WGS) entry which is preliminary data.</text>
</comment>
<dbReference type="Gene3D" id="3.40.140.10">
    <property type="entry name" value="Cytidine Deaminase, domain 2"/>
    <property type="match status" value="1"/>
</dbReference>
<evidence type="ECO:0000256" key="3">
    <source>
        <dbReference type="ARBA" id="ARBA00022801"/>
    </source>
</evidence>
<accession>A0ABU5PGQ8</accession>
<keyword evidence="9" id="KW-1185">Reference proteome</keyword>
<dbReference type="EMBL" id="JAYERP010000001">
    <property type="protein sequence ID" value="MEA3569007.1"/>
    <property type="molecule type" value="Genomic_DNA"/>
</dbReference>
<evidence type="ECO:0000313" key="8">
    <source>
        <dbReference type="EMBL" id="MEA3569007.1"/>
    </source>
</evidence>
<proteinExistence type="predicted"/>
<keyword evidence="3" id="KW-0378">Hydrolase</keyword>
<evidence type="ECO:0000256" key="5">
    <source>
        <dbReference type="ARBA" id="ARBA00023049"/>
    </source>
</evidence>
<keyword evidence="4" id="KW-0862">Zinc</keyword>
<protein>
    <submittedName>
        <fullName evidence="8">M67 family metallopeptidase</fullName>
    </submittedName>
</protein>
<reference evidence="8 9" key="1">
    <citation type="submission" date="2023-12" db="EMBL/GenBank/DDBJ databases">
        <title>Whole genome sequencing of Paenibacillus phoenicis isolated from the Phoenix Mars Lander spacecraft assembly facility.</title>
        <authorList>
            <person name="Garcia A."/>
            <person name="Venkateswaran K."/>
        </authorList>
    </citation>
    <scope>NUCLEOTIDE SEQUENCE [LARGE SCALE GENOMIC DNA]</scope>
    <source>
        <strain evidence="8 9">3PO2SA</strain>
    </source>
</reference>
<gene>
    <name evidence="8" type="ORF">U9M73_03225</name>
</gene>
<evidence type="ECO:0000313" key="9">
    <source>
        <dbReference type="Proteomes" id="UP001292216"/>
    </source>
</evidence>
<dbReference type="Pfam" id="PF14464">
    <property type="entry name" value="Prok-JAB"/>
    <property type="match status" value="1"/>
</dbReference>
<dbReference type="InterPro" id="IPR000555">
    <property type="entry name" value="JAMM/MPN+_dom"/>
</dbReference>
<organism evidence="8 9">
    <name type="scientific">Paenibacillus phoenicis</name>
    <dbReference type="NCBI Taxonomy" id="554117"/>
    <lineage>
        <taxon>Bacteria</taxon>
        <taxon>Bacillati</taxon>
        <taxon>Bacillota</taxon>
        <taxon>Bacilli</taxon>
        <taxon>Bacillales</taxon>
        <taxon>Paenibacillaceae</taxon>
        <taxon>Paenibacillus</taxon>
    </lineage>
</organism>
<sequence length="160" mass="18073">MNQSWILPPDIRDEMLQDGQQRYPEEACGLLLGTFDGRIGRIERFFPVANHSQTPLHAFELDPVAWVRSCFDPQLIGVYHTHPNSPPRPSPEDLRQLPNFADRLRLYLIGGRMHSFNDKPNANPSNDKPPGEPDGFTLQAYGISAHTGGYSLLPVKLRED</sequence>
<keyword evidence="2" id="KW-0479">Metal-binding</keyword>
<dbReference type="RefSeq" id="WP_323076257.1">
    <property type="nucleotide sequence ID" value="NZ_CBCSKM010000006.1"/>
</dbReference>
<dbReference type="PANTHER" id="PTHR34858">
    <property type="entry name" value="CYSO-CYSTEINE PEPTIDASE"/>
    <property type="match status" value="1"/>
</dbReference>
<dbReference type="SUPFAM" id="SSF102712">
    <property type="entry name" value="JAB1/MPN domain"/>
    <property type="match status" value="1"/>
</dbReference>
<evidence type="ECO:0000256" key="2">
    <source>
        <dbReference type="ARBA" id="ARBA00022723"/>
    </source>
</evidence>
<dbReference type="SMART" id="SM00232">
    <property type="entry name" value="JAB_MPN"/>
    <property type="match status" value="1"/>
</dbReference>
<evidence type="ECO:0000259" key="7">
    <source>
        <dbReference type="SMART" id="SM00232"/>
    </source>
</evidence>
<name>A0ABU5PGQ8_9BACL</name>
<dbReference type="CDD" id="cd08070">
    <property type="entry name" value="MPN_like"/>
    <property type="match status" value="1"/>
</dbReference>
<evidence type="ECO:0000256" key="1">
    <source>
        <dbReference type="ARBA" id="ARBA00022670"/>
    </source>
</evidence>
<dbReference type="InterPro" id="IPR051929">
    <property type="entry name" value="VirAsm_ModProt"/>
</dbReference>
<feature type="region of interest" description="Disordered" evidence="6">
    <location>
        <begin position="116"/>
        <end position="139"/>
    </location>
</feature>
<dbReference type="Proteomes" id="UP001292216">
    <property type="component" value="Unassembled WGS sequence"/>
</dbReference>